<dbReference type="EMBL" id="JAODUO010000288">
    <property type="protein sequence ID" value="KAK2183986.1"/>
    <property type="molecule type" value="Genomic_DNA"/>
</dbReference>
<keyword evidence="2" id="KW-1185">Reference proteome</keyword>
<comment type="caution">
    <text evidence="1">The sequence shown here is derived from an EMBL/GenBank/DDBJ whole genome shotgun (WGS) entry which is preliminary data.</text>
</comment>
<dbReference type="Proteomes" id="UP001209878">
    <property type="component" value="Unassembled WGS sequence"/>
</dbReference>
<proteinExistence type="predicted"/>
<organism evidence="1 2">
    <name type="scientific">Ridgeia piscesae</name>
    <name type="common">Tubeworm</name>
    <dbReference type="NCBI Taxonomy" id="27915"/>
    <lineage>
        <taxon>Eukaryota</taxon>
        <taxon>Metazoa</taxon>
        <taxon>Spiralia</taxon>
        <taxon>Lophotrochozoa</taxon>
        <taxon>Annelida</taxon>
        <taxon>Polychaeta</taxon>
        <taxon>Sedentaria</taxon>
        <taxon>Canalipalpata</taxon>
        <taxon>Sabellida</taxon>
        <taxon>Siboglinidae</taxon>
        <taxon>Ridgeia</taxon>
    </lineage>
</organism>
<accession>A0AAD9NWX0</accession>
<sequence length="117" mass="13366">MWAVARTVVVIDFGTNDLSNKNCVPEDLADRIVAFARELLTIPSVAQVGIGLDFSILSYIPKTLRTSGCAKRKLLHQFGTTSQIFDTYLREFEWQENHKGHQQRLAAWLVCIRQQYP</sequence>
<reference evidence="1" key="1">
    <citation type="journal article" date="2023" name="Mol. Biol. Evol.">
        <title>Third-Generation Sequencing Reveals the Adaptive Role of the Epigenome in Three Deep-Sea Polychaetes.</title>
        <authorList>
            <person name="Perez M."/>
            <person name="Aroh O."/>
            <person name="Sun Y."/>
            <person name="Lan Y."/>
            <person name="Juniper S.K."/>
            <person name="Young C.R."/>
            <person name="Angers B."/>
            <person name="Qian P.Y."/>
        </authorList>
    </citation>
    <scope>NUCLEOTIDE SEQUENCE</scope>
    <source>
        <strain evidence="1">R07B-5</strain>
    </source>
</reference>
<evidence type="ECO:0000313" key="2">
    <source>
        <dbReference type="Proteomes" id="UP001209878"/>
    </source>
</evidence>
<protein>
    <submittedName>
        <fullName evidence="1">Uncharacterized protein</fullName>
    </submittedName>
</protein>
<dbReference type="AlphaFoldDB" id="A0AAD9NWX0"/>
<name>A0AAD9NWX0_RIDPI</name>
<evidence type="ECO:0000313" key="1">
    <source>
        <dbReference type="EMBL" id="KAK2183986.1"/>
    </source>
</evidence>
<gene>
    <name evidence="1" type="ORF">NP493_288g03030</name>
</gene>